<comment type="caution">
    <text evidence="7">The sequence shown here is derived from an EMBL/GenBank/DDBJ whole genome shotgun (WGS) entry which is preliminary data.</text>
</comment>
<comment type="similarity">
    <text evidence="2">Belongs to the flagella basal body rod proteins family.</text>
</comment>
<dbReference type="PANTHER" id="PTHR30435">
    <property type="entry name" value="FLAGELLAR PROTEIN"/>
    <property type="match status" value="1"/>
</dbReference>
<evidence type="ECO:0000256" key="2">
    <source>
        <dbReference type="ARBA" id="ARBA00009677"/>
    </source>
</evidence>
<dbReference type="PANTHER" id="PTHR30435:SF12">
    <property type="entry name" value="FLAGELLAR BASAL BODY ROD PROTEIN FLGB"/>
    <property type="match status" value="1"/>
</dbReference>
<evidence type="ECO:0000313" key="7">
    <source>
        <dbReference type="EMBL" id="GAA4332169.1"/>
    </source>
</evidence>
<name>A0ABP8GZH2_9BURK</name>
<comment type="subcellular location">
    <subcellularLocation>
        <location evidence="1">Bacterial flagellum basal body</location>
    </subcellularLocation>
</comment>
<proteinExistence type="inferred from homology"/>
<evidence type="ECO:0000256" key="3">
    <source>
        <dbReference type="ARBA" id="ARBA00014376"/>
    </source>
</evidence>
<keyword evidence="4" id="KW-0975">Bacterial flagellum</keyword>
<protein>
    <recommendedName>
        <fullName evidence="3">Flagellar basal body rod protein FlgB</fullName>
    </recommendedName>
</protein>
<dbReference type="Proteomes" id="UP001500975">
    <property type="component" value="Unassembled WGS sequence"/>
</dbReference>
<dbReference type="InterPro" id="IPR006300">
    <property type="entry name" value="FlgB"/>
</dbReference>
<evidence type="ECO:0000313" key="8">
    <source>
        <dbReference type="Proteomes" id="UP001500975"/>
    </source>
</evidence>
<evidence type="ECO:0000256" key="5">
    <source>
        <dbReference type="ARBA" id="ARBA00024934"/>
    </source>
</evidence>
<sequence length="192" mass="21066">MSIIGPEDSRNGWHRAKVRSAHQNPLCSAHCKPGPCIDSLSICRHARPGPRPQKDGKHMIDKLDAALRFNREALNLRAQRQEVLASNIAHADTPNYKARDFDFSARLAQAVEHGRGGQAMAMAATSARHLQGESRAMPDADLLYRVPTQSSIDGNTVDMDAERVNFADNALRYEANLTLMSAKIKSLLAAAQ</sequence>
<accession>A0ABP8GZH2</accession>
<feature type="domain" description="Flagellar basal body rod protein N-terminal" evidence="6">
    <location>
        <begin position="67"/>
        <end position="97"/>
    </location>
</feature>
<comment type="function">
    <text evidence="5">Structural component of flagellum, the bacterial motility apparatus. Part of the rod structure of flagellar basal body.</text>
</comment>
<keyword evidence="8" id="KW-1185">Reference proteome</keyword>
<dbReference type="NCBIfam" id="TIGR01396">
    <property type="entry name" value="FlgB"/>
    <property type="match status" value="1"/>
</dbReference>
<dbReference type="InterPro" id="IPR001444">
    <property type="entry name" value="Flag_bb_rod_N"/>
</dbReference>
<dbReference type="EMBL" id="BAABGJ010000005">
    <property type="protein sequence ID" value="GAA4332169.1"/>
    <property type="molecule type" value="Genomic_DNA"/>
</dbReference>
<gene>
    <name evidence="7" type="ORF">GCM10023165_06740</name>
</gene>
<evidence type="ECO:0000256" key="4">
    <source>
        <dbReference type="ARBA" id="ARBA00023143"/>
    </source>
</evidence>
<dbReference type="Pfam" id="PF00460">
    <property type="entry name" value="Flg_bb_rod"/>
    <property type="match status" value="1"/>
</dbReference>
<reference evidence="8" key="1">
    <citation type="journal article" date="2019" name="Int. J. Syst. Evol. Microbiol.">
        <title>The Global Catalogue of Microorganisms (GCM) 10K type strain sequencing project: providing services to taxonomists for standard genome sequencing and annotation.</title>
        <authorList>
            <consortium name="The Broad Institute Genomics Platform"/>
            <consortium name="The Broad Institute Genome Sequencing Center for Infectious Disease"/>
            <person name="Wu L."/>
            <person name="Ma J."/>
        </authorList>
    </citation>
    <scope>NUCLEOTIDE SEQUENCE [LARGE SCALE GENOMIC DNA]</scope>
    <source>
        <strain evidence="8">JCM 17804</strain>
    </source>
</reference>
<organism evidence="7 8">
    <name type="scientific">Variovorax defluvii</name>
    <dbReference type="NCBI Taxonomy" id="913761"/>
    <lineage>
        <taxon>Bacteria</taxon>
        <taxon>Pseudomonadati</taxon>
        <taxon>Pseudomonadota</taxon>
        <taxon>Betaproteobacteria</taxon>
        <taxon>Burkholderiales</taxon>
        <taxon>Comamonadaceae</taxon>
        <taxon>Variovorax</taxon>
    </lineage>
</organism>
<evidence type="ECO:0000259" key="6">
    <source>
        <dbReference type="Pfam" id="PF00460"/>
    </source>
</evidence>
<evidence type="ECO:0000256" key="1">
    <source>
        <dbReference type="ARBA" id="ARBA00004117"/>
    </source>
</evidence>